<reference evidence="1 2" key="1">
    <citation type="journal article" date="2015" name="Front. Microbiol.">
        <title>Genome sequence of the plant growth promoting endophytic yeast Rhodotorula graminis WP1.</title>
        <authorList>
            <person name="Firrincieli A."/>
            <person name="Otillar R."/>
            <person name="Salamov A."/>
            <person name="Schmutz J."/>
            <person name="Khan Z."/>
            <person name="Redman R.S."/>
            <person name="Fleck N.D."/>
            <person name="Lindquist E."/>
            <person name="Grigoriev I.V."/>
            <person name="Doty S.L."/>
        </authorList>
    </citation>
    <scope>NUCLEOTIDE SEQUENCE [LARGE SCALE GENOMIC DNA]</scope>
    <source>
        <strain evidence="1 2">WP1</strain>
    </source>
</reference>
<dbReference type="OrthoDB" id="10545080at2759"/>
<organism evidence="1 2">
    <name type="scientific">Rhodotorula graminis (strain WP1)</name>
    <dbReference type="NCBI Taxonomy" id="578459"/>
    <lineage>
        <taxon>Eukaryota</taxon>
        <taxon>Fungi</taxon>
        <taxon>Dikarya</taxon>
        <taxon>Basidiomycota</taxon>
        <taxon>Pucciniomycotina</taxon>
        <taxon>Microbotryomycetes</taxon>
        <taxon>Sporidiobolales</taxon>
        <taxon>Sporidiobolaceae</taxon>
        <taxon>Rhodotorula</taxon>
    </lineage>
</organism>
<accession>A0A0N8PZC7</accession>
<name>A0A0N8PZC7_RHOGW</name>
<gene>
    <name evidence="1" type="ORF">RHOBADRAFT_47407</name>
</gene>
<dbReference type="RefSeq" id="XP_018268006.1">
    <property type="nucleotide sequence ID" value="XM_018414977.1"/>
</dbReference>
<protein>
    <submittedName>
        <fullName evidence="1">Uncharacterized protein</fullName>
    </submittedName>
</protein>
<keyword evidence="2" id="KW-1185">Reference proteome</keyword>
<evidence type="ECO:0000313" key="1">
    <source>
        <dbReference type="EMBL" id="KPV71957.1"/>
    </source>
</evidence>
<sequence length="341" mass="37640">MAGALSGSWNAFQCANLGYGQILRPLQREVPGSVLVLDGLAALGIASKLIERHRTQEEKDRHIYLLSISKELEFLQVPTKLFPIVIHMPSSMSRTEALDEQRQFKDSVDGECTSALQQPFKRLSLKHGALPHLNVGPTLDVACHLRYVQNPFHSSLVASYTDPTGSAFLYATWPLVAVQALILGADTDNAKGICAALTLVRWAVSLGRDEIDSARVFAAAGRPHARPAFSSVTEALRQAVYGTLLSEEGDAAMDVWLARFENNVAVEAAMFEWDANGQARAHFRQEALLHAQYTQLCGALKDLLTGAHDHYAHMPRHHHSLAKREFEPAARRAFGRRNVFV</sequence>
<evidence type="ECO:0000313" key="2">
    <source>
        <dbReference type="Proteomes" id="UP000053890"/>
    </source>
</evidence>
<proteinExistence type="predicted"/>
<dbReference type="AlphaFoldDB" id="A0A0N8PZC7"/>
<dbReference type="Proteomes" id="UP000053890">
    <property type="component" value="Unassembled WGS sequence"/>
</dbReference>
<dbReference type="GeneID" id="28975425"/>
<dbReference type="EMBL" id="KQ474090">
    <property type="protein sequence ID" value="KPV71957.1"/>
    <property type="molecule type" value="Genomic_DNA"/>
</dbReference>